<reference evidence="1" key="2">
    <citation type="submission" date="2020-11" db="EMBL/GenBank/DDBJ databases">
        <authorList>
            <person name="McCartney M.A."/>
            <person name="Auch B."/>
            <person name="Kono T."/>
            <person name="Mallez S."/>
            <person name="Becker A."/>
            <person name="Gohl D.M."/>
            <person name="Silverstein K.A.T."/>
            <person name="Koren S."/>
            <person name="Bechman K.B."/>
            <person name="Herman A."/>
            <person name="Abrahante J.E."/>
            <person name="Garbe J."/>
        </authorList>
    </citation>
    <scope>NUCLEOTIDE SEQUENCE</scope>
    <source>
        <strain evidence="1">Duluth1</strain>
        <tissue evidence="1">Whole animal</tissue>
    </source>
</reference>
<protein>
    <submittedName>
        <fullName evidence="1">Uncharacterized protein</fullName>
    </submittedName>
</protein>
<evidence type="ECO:0000313" key="1">
    <source>
        <dbReference type="EMBL" id="KAH3721925.1"/>
    </source>
</evidence>
<gene>
    <name evidence="2" type="ORF">DPMN_009161</name>
    <name evidence="1" type="ORF">DPMN_064874</name>
</gene>
<keyword evidence="3" id="KW-1185">Reference proteome</keyword>
<accession>A0A9D4HJV0</accession>
<dbReference type="Proteomes" id="UP000828390">
    <property type="component" value="Unassembled WGS sequence"/>
</dbReference>
<comment type="caution">
    <text evidence="1">The sequence shown here is derived from an EMBL/GenBank/DDBJ whole genome shotgun (WGS) entry which is preliminary data.</text>
</comment>
<dbReference type="EMBL" id="JAIWYP010000001">
    <property type="protein sequence ID" value="KAH3885170.1"/>
    <property type="molecule type" value="Genomic_DNA"/>
</dbReference>
<evidence type="ECO:0000313" key="2">
    <source>
        <dbReference type="EMBL" id="KAH3885170.1"/>
    </source>
</evidence>
<sequence>MIQLNATDQYTEAVASRKDGSNFIQYIIQVFTASANGGKCKFNGCNCMSNLDEDFITLDDFLRCLKDHVRNKHLNEKKEYAYAEPHTNMQNIDRKDTVLAYNYNFAVEIQFSLEWPGLPEPRTISVFPKDLEKFEGLKTHLAAEVISECYRFRIAYDVKARFLFSH</sequence>
<organism evidence="1 3">
    <name type="scientific">Dreissena polymorpha</name>
    <name type="common">Zebra mussel</name>
    <name type="synonym">Mytilus polymorpha</name>
    <dbReference type="NCBI Taxonomy" id="45954"/>
    <lineage>
        <taxon>Eukaryota</taxon>
        <taxon>Metazoa</taxon>
        <taxon>Spiralia</taxon>
        <taxon>Lophotrochozoa</taxon>
        <taxon>Mollusca</taxon>
        <taxon>Bivalvia</taxon>
        <taxon>Autobranchia</taxon>
        <taxon>Heteroconchia</taxon>
        <taxon>Euheterodonta</taxon>
        <taxon>Imparidentia</taxon>
        <taxon>Neoheterodontei</taxon>
        <taxon>Myida</taxon>
        <taxon>Dreissenoidea</taxon>
        <taxon>Dreissenidae</taxon>
        <taxon>Dreissena</taxon>
    </lineage>
</organism>
<dbReference type="AlphaFoldDB" id="A0A9D4HJV0"/>
<dbReference type="EMBL" id="JAIWYP010000013">
    <property type="protein sequence ID" value="KAH3721925.1"/>
    <property type="molecule type" value="Genomic_DNA"/>
</dbReference>
<reference evidence="1" key="1">
    <citation type="journal article" date="2019" name="bioRxiv">
        <title>The Genome of the Zebra Mussel, Dreissena polymorpha: A Resource for Invasive Species Research.</title>
        <authorList>
            <person name="McCartney M.A."/>
            <person name="Auch B."/>
            <person name="Kono T."/>
            <person name="Mallez S."/>
            <person name="Zhang Y."/>
            <person name="Obille A."/>
            <person name="Becker A."/>
            <person name="Abrahante J.E."/>
            <person name="Garbe J."/>
            <person name="Badalamenti J.P."/>
            <person name="Herman A."/>
            <person name="Mangelson H."/>
            <person name="Liachko I."/>
            <person name="Sullivan S."/>
            <person name="Sone E.D."/>
            <person name="Koren S."/>
            <person name="Silverstein K.A.T."/>
            <person name="Beckman K.B."/>
            <person name="Gohl D.M."/>
        </authorList>
    </citation>
    <scope>NUCLEOTIDE SEQUENCE</scope>
    <source>
        <strain evidence="1">Duluth1</strain>
        <tissue evidence="1">Whole animal</tissue>
    </source>
</reference>
<proteinExistence type="predicted"/>
<name>A0A9D4HJV0_DREPO</name>
<evidence type="ECO:0000313" key="3">
    <source>
        <dbReference type="Proteomes" id="UP000828390"/>
    </source>
</evidence>